<dbReference type="Proteomes" id="UP001465976">
    <property type="component" value="Unassembled WGS sequence"/>
</dbReference>
<feature type="region of interest" description="Disordered" evidence="2">
    <location>
        <begin position="141"/>
        <end position="175"/>
    </location>
</feature>
<organism evidence="3 4">
    <name type="scientific">Marasmius crinis-equi</name>
    <dbReference type="NCBI Taxonomy" id="585013"/>
    <lineage>
        <taxon>Eukaryota</taxon>
        <taxon>Fungi</taxon>
        <taxon>Dikarya</taxon>
        <taxon>Basidiomycota</taxon>
        <taxon>Agaricomycotina</taxon>
        <taxon>Agaricomycetes</taxon>
        <taxon>Agaricomycetidae</taxon>
        <taxon>Agaricales</taxon>
        <taxon>Marasmiineae</taxon>
        <taxon>Marasmiaceae</taxon>
        <taxon>Marasmius</taxon>
    </lineage>
</organism>
<feature type="coiled-coil region" evidence="1">
    <location>
        <begin position="292"/>
        <end position="326"/>
    </location>
</feature>
<feature type="region of interest" description="Disordered" evidence="2">
    <location>
        <begin position="267"/>
        <end position="288"/>
    </location>
</feature>
<accession>A0ABR3FP46</accession>
<feature type="compositionally biased region" description="Low complexity" evidence="2">
    <location>
        <begin position="223"/>
        <end position="232"/>
    </location>
</feature>
<feature type="compositionally biased region" description="Basic and acidic residues" evidence="2">
    <location>
        <begin position="364"/>
        <end position="383"/>
    </location>
</feature>
<evidence type="ECO:0000313" key="3">
    <source>
        <dbReference type="EMBL" id="KAL0577217.1"/>
    </source>
</evidence>
<proteinExistence type="predicted"/>
<feature type="region of interest" description="Disordered" evidence="2">
    <location>
        <begin position="347"/>
        <end position="383"/>
    </location>
</feature>
<evidence type="ECO:0000313" key="4">
    <source>
        <dbReference type="Proteomes" id="UP001465976"/>
    </source>
</evidence>
<protein>
    <submittedName>
        <fullName evidence="3">Uncharacterized protein</fullName>
    </submittedName>
</protein>
<keyword evidence="4" id="KW-1185">Reference proteome</keyword>
<feature type="compositionally biased region" description="Polar residues" evidence="2">
    <location>
        <begin position="205"/>
        <end position="222"/>
    </location>
</feature>
<keyword evidence="1" id="KW-0175">Coiled coil</keyword>
<evidence type="ECO:0000256" key="1">
    <source>
        <dbReference type="SAM" id="Coils"/>
    </source>
</evidence>
<feature type="compositionally biased region" description="Polar residues" evidence="2">
    <location>
        <begin position="141"/>
        <end position="151"/>
    </location>
</feature>
<feature type="region of interest" description="Disordered" evidence="2">
    <location>
        <begin position="477"/>
        <end position="506"/>
    </location>
</feature>
<feature type="compositionally biased region" description="Basic and acidic residues" evidence="2">
    <location>
        <begin position="480"/>
        <end position="489"/>
    </location>
</feature>
<comment type="caution">
    <text evidence="3">The sequence shown here is derived from an EMBL/GenBank/DDBJ whole genome shotgun (WGS) entry which is preliminary data.</text>
</comment>
<feature type="region of interest" description="Disordered" evidence="2">
    <location>
        <begin position="205"/>
        <end position="232"/>
    </location>
</feature>
<feature type="compositionally biased region" description="Basic and acidic residues" evidence="2">
    <location>
        <begin position="267"/>
        <end position="286"/>
    </location>
</feature>
<evidence type="ECO:0000256" key="2">
    <source>
        <dbReference type="SAM" id="MobiDB-lite"/>
    </source>
</evidence>
<gene>
    <name evidence="3" type="ORF">V5O48_004783</name>
</gene>
<dbReference type="EMBL" id="JBAHYK010000172">
    <property type="protein sequence ID" value="KAL0577217.1"/>
    <property type="molecule type" value="Genomic_DNA"/>
</dbReference>
<reference evidence="3 4" key="1">
    <citation type="submission" date="2024-02" db="EMBL/GenBank/DDBJ databases">
        <title>A draft genome for the cacao thread blight pathogen Marasmius crinis-equi.</title>
        <authorList>
            <person name="Cohen S.P."/>
            <person name="Baruah I.K."/>
            <person name="Amoako-Attah I."/>
            <person name="Bukari Y."/>
            <person name="Meinhardt L.W."/>
            <person name="Bailey B.A."/>
        </authorList>
    </citation>
    <scope>NUCLEOTIDE SEQUENCE [LARGE SCALE GENOMIC DNA]</scope>
    <source>
        <strain evidence="3 4">GH-76</strain>
    </source>
</reference>
<sequence length="506" mass="57229">MLKGAGKLYSARGKDSTKGPLACSTTMNFELEALKTNFREEIYKPPTYGQLSAWYSEFGDWNRIACVPFTGAYITAACSNCELNGLCCGRSLHERQWHIQQSLNIDSDTYSHFLQIVLAEDRYQQPQSSYAATVGQTVDPSKLLTTSSTSRPKAKEDPPLLHVPTPGVPQSHLPSSVQSQALVCNSMRPSQVVHVQSPIPMRPSGYSQFTQPGSSSSNILQNPSISQISPDSSSLFSALDALKSENQKLRDGLASWQSAHHALQDDYTKLSRDRTRSQNEGIEHTQRAKSRIRQLLHSERAKEEEVERLNKKVQSLNTQVEGLTSQVESDLQRKLYLESELKRLREQLEGKRPGGSEKANSANEFRKVEEDMRKKEEAYHQERRDWEERVKKKDEDISEELSRSNRLIASRSKDYTLLTSLMKSYTNLRDQVQTYLSTPSPMIAERFDELSAEMHGLAEKMRGDMLGALCSENAVSPGEQRFKDKDTPSRKRLKRLRMADTDTDAD</sequence>
<name>A0ABR3FP46_9AGAR</name>